<feature type="transmembrane region" description="Helical" evidence="12">
    <location>
        <begin position="163"/>
        <end position="184"/>
    </location>
</feature>
<accession>A0AAV3AGI4</accession>
<dbReference type="FunFam" id="1.20.1070.10:FF:000040">
    <property type="entry name" value="Coagulation factor 2 (thrombin) receptor"/>
    <property type="match status" value="1"/>
</dbReference>
<dbReference type="InterPro" id="IPR017452">
    <property type="entry name" value="GPCR_Rhodpsn_7TM"/>
</dbReference>
<dbReference type="SUPFAM" id="SSF81321">
    <property type="entry name" value="Family A G protein-coupled receptor-like"/>
    <property type="match status" value="1"/>
</dbReference>
<keyword evidence="4 12" id="KW-1133">Transmembrane helix</keyword>
<evidence type="ECO:0000256" key="2">
    <source>
        <dbReference type="ARBA" id="ARBA00022475"/>
    </source>
</evidence>
<dbReference type="InterPro" id="IPR003912">
    <property type="entry name" value="Protea_act_rcpt"/>
</dbReference>
<evidence type="ECO:0000256" key="10">
    <source>
        <dbReference type="ARBA" id="ARBA00023224"/>
    </source>
</evidence>
<organism evidence="15 16">
    <name type="scientific">Pyxicephalus adspersus</name>
    <name type="common">African bullfrog</name>
    <dbReference type="NCBI Taxonomy" id="30357"/>
    <lineage>
        <taxon>Eukaryota</taxon>
        <taxon>Metazoa</taxon>
        <taxon>Chordata</taxon>
        <taxon>Craniata</taxon>
        <taxon>Vertebrata</taxon>
        <taxon>Euteleostomi</taxon>
        <taxon>Amphibia</taxon>
        <taxon>Batrachia</taxon>
        <taxon>Anura</taxon>
        <taxon>Neobatrachia</taxon>
        <taxon>Ranoidea</taxon>
        <taxon>Pyxicephalidae</taxon>
        <taxon>Pyxicephalinae</taxon>
        <taxon>Pyxicephalus</taxon>
    </lineage>
</organism>
<keyword evidence="16" id="KW-1185">Reference proteome</keyword>
<dbReference type="PRINTS" id="PR01428">
    <property type="entry name" value="PROTEASEAR"/>
</dbReference>
<keyword evidence="10" id="KW-0807">Transducer</keyword>
<dbReference type="GO" id="GO:0035025">
    <property type="term" value="P:positive regulation of Rho protein signal transduction"/>
    <property type="evidence" value="ECO:0007669"/>
    <property type="project" value="TreeGrafter"/>
</dbReference>
<evidence type="ECO:0000256" key="8">
    <source>
        <dbReference type="ARBA" id="ARBA00023170"/>
    </source>
</evidence>
<evidence type="ECO:0000256" key="12">
    <source>
        <dbReference type="SAM" id="Phobius"/>
    </source>
</evidence>
<feature type="transmembrane region" description="Helical" evidence="12">
    <location>
        <begin position="253"/>
        <end position="279"/>
    </location>
</feature>
<keyword evidence="13" id="KW-0732">Signal</keyword>
<dbReference type="Proteomes" id="UP001181693">
    <property type="component" value="Unassembled WGS sequence"/>
</dbReference>
<evidence type="ECO:0000256" key="4">
    <source>
        <dbReference type="ARBA" id="ARBA00022989"/>
    </source>
</evidence>
<evidence type="ECO:0000259" key="14">
    <source>
        <dbReference type="PROSITE" id="PS50262"/>
    </source>
</evidence>
<name>A0AAV3AGI4_PYXAD</name>
<dbReference type="PANTHER" id="PTHR24232">
    <property type="entry name" value="G-PROTEIN COUPLED RECEPTOR"/>
    <property type="match status" value="1"/>
</dbReference>
<dbReference type="InterPro" id="IPR003943">
    <property type="entry name" value="Prot_act_rcpt_3"/>
</dbReference>
<evidence type="ECO:0000256" key="1">
    <source>
        <dbReference type="ARBA" id="ARBA00004651"/>
    </source>
</evidence>
<evidence type="ECO:0000256" key="6">
    <source>
        <dbReference type="ARBA" id="ARBA00023136"/>
    </source>
</evidence>
<feature type="transmembrane region" description="Helical" evidence="12">
    <location>
        <begin position="124"/>
        <end position="143"/>
    </location>
</feature>
<dbReference type="GO" id="GO:0005886">
    <property type="term" value="C:plasma membrane"/>
    <property type="evidence" value="ECO:0007669"/>
    <property type="project" value="UniProtKB-SubCell"/>
</dbReference>
<keyword evidence="5" id="KW-0297">G-protein coupled receptor</keyword>
<keyword evidence="6 12" id="KW-0472">Membrane</keyword>
<feature type="transmembrane region" description="Helical" evidence="12">
    <location>
        <begin position="291"/>
        <end position="317"/>
    </location>
</feature>
<feature type="transmembrane region" description="Helical" evidence="12">
    <location>
        <begin position="329"/>
        <end position="353"/>
    </location>
</feature>
<keyword evidence="8" id="KW-0675">Receptor</keyword>
<dbReference type="Gene3D" id="1.20.1070.10">
    <property type="entry name" value="Rhodopsin 7-helix transmembrane proteins"/>
    <property type="match status" value="1"/>
</dbReference>
<keyword evidence="9" id="KW-0325">Glycoprotein</keyword>
<evidence type="ECO:0000256" key="5">
    <source>
        <dbReference type="ARBA" id="ARBA00023040"/>
    </source>
</evidence>
<gene>
    <name evidence="15" type="ORF">GDO54_014393</name>
</gene>
<feature type="signal peptide" evidence="13">
    <location>
        <begin position="1"/>
        <end position="16"/>
    </location>
</feature>
<dbReference type="AlphaFoldDB" id="A0AAV3AGI4"/>
<reference evidence="15" key="1">
    <citation type="thesis" date="2020" institute="ProQuest LLC" country="789 East Eisenhower Parkway, Ann Arbor, MI, USA">
        <title>Comparative Genomics and Chromosome Evolution.</title>
        <authorList>
            <person name="Mudd A.B."/>
        </authorList>
    </citation>
    <scope>NUCLEOTIDE SEQUENCE</scope>
    <source>
        <strain evidence="15">1538</strain>
        <tissue evidence="15">Blood</tissue>
    </source>
</reference>
<dbReference type="Pfam" id="PF00001">
    <property type="entry name" value="7tm_1"/>
    <property type="match status" value="1"/>
</dbReference>
<comment type="subcellular location">
    <subcellularLocation>
        <location evidence="1">Cell membrane</location>
        <topology evidence="1">Multi-pass membrane protein</topology>
    </subcellularLocation>
</comment>
<sequence>MKTLLLFIFLLKSVLCVRGKSLEVSKNESVIVDPKTFRAIYSQNFDPIPSDITDDDEQSTTANIQKTVPDKQTIVNNSTLAYLRSFTSTKMIPAIYIIVILIGIPTNTLILRMLFSRTRTVCTAIFYTNLAVADLLFCLMLPFKAAYHLDGNNWIFGETMCRIVTICFYGNMYCSILLLMCISVSRYVAIVHPFIYRSLPKRTCAIFLCCFVWITVLMFMIPFFKKQQTYHLKELQLISCSDIYETSADAFQYYYFISLAVFGYLIPFTVIIFCYFSIIKTLATQDQKRLMYLKITILLLLIFALCFTPSNIILILHQVNYHYNYKDELYGSYLIALCFSSLNSCLDPFLYFLMSEITKLSKTYTEMNKVSNDTHMKLLAS</sequence>
<keyword evidence="2" id="KW-1003">Cell membrane</keyword>
<evidence type="ECO:0000256" key="11">
    <source>
        <dbReference type="PIRSR" id="PIRSR603912-52"/>
    </source>
</evidence>
<evidence type="ECO:0000256" key="7">
    <source>
        <dbReference type="ARBA" id="ARBA00023157"/>
    </source>
</evidence>
<feature type="domain" description="G-protein coupled receptors family 1 profile" evidence="14">
    <location>
        <begin position="106"/>
        <end position="351"/>
    </location>
</feature>
<feature type="disulfide bond" evidence="11">
    <location>
        <begin position="161"/>
        <end position="240"/>
    </location>
</feature>
<protein>
    <recommendedName>
        <fullName evidence="14">G-protein coupled receptors family 1 profile domain-containing protein</fullName>
    </recommendedName>
</protein>
<evidence type="ECO:0000256" key="9">
    <source>
        <dbReference type="ARBA" id="ARBA00023180"/>
    </source>
</evidence>
<dbReference type="GO" id="GO:0007596">
    <property type="term" value="P:blood coagulation"/>
    <property type="evidence" value="ECO:0007669"/>
    <property type="project" value="InterPro"/>
</dbReference>
<proteinExistence type="predicted"/>
<evidence type="ECO:0000256" key="13">
    <source>
        <dbReference type="SAM" id="SignalP"/>
    </source>
</evidence>
<dbReference type="GO" id="GO:0007200">
    <property type="term" value="P:phospholipase C-activating G protein-coupled receptor signaling pathway"/>
    <property type="evidence" value="ECO:0007669"/>
    <property type="project" value="TreeGrafter"/>
</dbReference>
<feature type="transmembrane region" description="Helical" evidence="12">
    <location>
        <begin position="205"/>
        <end position="224"/>
    </location>
</feature>
<dbReference type="PANTHER" id="PTHR24232:SF0">
    <property type="entry name" value="PROTEINASE-ACTIVATED RECEPTOR 3"/>
    <property type="match status" value="1"/>
</dbReference>
<evidence type="ECO:0000313" key="15">
    <source>
        <dbReference type="EMBL" id="DBA23481.1"/>
    </source>
</evidence>
<evidence type="ECO:0000313" key="16">
    <source>
        <dbReference type="Proteomes" id="UP001181693"/>
    </source>
</evidence>
<evidence type="ECO:0000256" key="3">
    <source>
        <dbReference type="ARBA" id="ARBA00022692"/>
    </source>
</evidence>
<dbReference type="PRINTS" id="PR01429">
    <property type="entry name" value="PROTEASEAR3"/>
</dbReference>
<feature type="transmembrane region" description="Helical" evidence="12">
    <location>
        <begin position="94"/>
        <end position="115"/>
    </location>
</feature>
<dbReference type="GO" id="GO:0015057">
    <property type="term" value="F:thrombin-activated receptor activity"/>
    <property type="evidence" value="ECO:0007669"/>
    <property type="project" value="InterPro"/>
</dbReference>
<dbReference type="PROSITE" id="PS50262">
    <property type="entry name" value="G_PROTEIN_RECEP_F1_2"/>
    <property type="match status" value="1"/>
</dbReference>
<dbReference type="PRINTS" id="PR00237">
    <property type="entry name" value="GPCRRHODOPSN"/>
</dbReference>
<dbReference type="EMBL" id="DYDO01000006">
    <property type="protein sequence ID" value="DBA23481.1"/>
    <property type="molecule type" value="Genomic_DNA"/>
</dbReference>
<feature type="chain" id="PRO_5043864565" description="G-protein coupled receptors family 1 profile domain-containing protein" evidence="13">
    <location>
        <begin position="17"/>
        <end position="381"/>
    </location>
</feature>
<dbReference type="InterPro" id="IPR000276">
    <property type="entry name" value="GPCR_Rhodpsn"/>
</dbReference>
<keyword evidence="7 11" id="KW-1015">Disulfide bond</keyword>
<keyword evidence="3 12" id="KW-0812">Transmembrane</keyword>
<comment type="caution">
    <text evidence="15">The sequence shown here is derived from an EMBL/GenBank/DDBJ whole genome shotgun (WGS) entry which is preliminary data.</text>
</comment>